<proteinExistence type="predicted"/>
<feature type="transmembrane region" description="Helical" evidence="2">
    <location>
        <begin position="6"/>
        <end position="23"/>
    </location>
</feature>
<accession>A0A5C8PJI6</accession>
<keyword evidence="4" id="KW-1185">Reference proteome</keyword>
<dbReference type="AlphaFoldDB" id="A0A5C8PJI6"/>
<comment type="caution">
    <text evidence="3">The sequence shown here is derived from an EMBL/GenBank/DDBJ whole genome shotgun (WGS) entry which is preliminary data.</text>
</comment>
<dbReference type="EMBL" id="VDUZ01000024">
    <property type="protein sequence ID" value="TXL73563.1"/>
    <property type="molecule type" value="Genomic_DNA"/>
</dbReference>
<keyword evidence="2" id="KW-0812">Transmembrane</keyword>
<protein>
    <recommendedName>
        <fullName evidence="5">Cell division protein FtsL</fullName>
    </recommendedName>
</protein>
<feature type="compositionally biased region" description="Pro residues" evidence="1">
    <location>
        <begin position="178"/>
        <end position="188"/>
    </location>
</feature>
<gene>
    <name evidence="3" type="ORF">FHP25_20495</name>
</gene>
<evidence type="ECO:0000313" key="3">
    <source>
        <dbReference type="EMBL" id="TXL73563.1"/>
    </source>
</evidence>
<keyword evidence="2" id="KW-1133">Transmembrane helix</keyword>
<feature type="compositionally biased region" description="Basic and acidic residues" evidence="1">
    <location>
        <begin position="189"/>
        <end position="199"/>
    </location>
</feature>
<keyword evidence="2" id="KW-0472">Membrane</keyword>
<evidence type="ECO:0000256" key="2">
    <source>
        <dbReference type="SAM" id="Phobius"/>
    </source>
</evidence>
<name>A0A5C8PJI6_9HYPH</name>
<evidence type="ECO:0000256" key="1">
    <source>
        <dbReference type="SAM" id="MobiDB-lite"/>
    </source>
</evidence>
<dbReference type="OrthoDB" id="7165680at2"/>
<dbReference type="RefSeq" id="WP_147848837.1">
    <property type="nucleotide sequence ID" value="NZ_VDUZ01000024.1"/>
</dbReference>
<feature type="region of interest" description="Disordered" evidence="1">
    <location>
        <begin position="96"/>
        <end position="199"/>
    </location>
</feature>
<reference evidence="3 4" key="1">
    <citation type="submission" date="2019-06" db="EMBL/GenBank/DDBJ databases">
        <title>New taxonomy in bacterial strain CC-CFT640, isolated from vineyard.</title>
        <authorList>
            <person name="Lin S.-Y."/>
            <person name="Tsai C.-F."/>
            <person name="Young C.-C."/>
        </authorList>
    </citation>
    <scope>NUCLEOTIDE SEQUENCE [LARGE SCALE GENOMIC DNA]</scope>
    <source>
        <strain evidence="3 4">CC-CFT640</strain>
    </source>
</reference>
<dbReference type="Proteomes" id="UP000321638">
    <property type="component" value="Unassembled WGS sequence"/>
</dbReference>
<sequence>MINRGILFWVVAAICTGIGLFMVKYQVQTLEEKIEGLNRQIVENQRATHVLKVEYAHLGELQRIERLNDKFIHLQPIALRQIGRIDQVPLRRTDGAFVSDNKTTPARGPGTGAPSSTDAPSASATLRTAAKPEAGARAPASGPNRAAGAAPAIAQARAPVLDEEVTTAPTEDADGAPGAPPPKPPSPPRVDRGAKGGPR</sequence>
<feature type="compositionally biased region" description="Low complexity" evidence="1">
    <location>
        <begin position="113"/>
        <end position="159"/>
    </location>
</feature>
<organism evidence="3 4">
    <name type="scientific">Vineibacter terrae</name>
    <dbReference type="NCBI Taxonomy" id="2586908"/>
    <lineage>
        <taxon>Bacteria</taxon>
        <taxon>Pseudomonadati</taxon>
        <taxon>Pseudomonadota</taxon>
        <taxon>Alphaproteobacteria</taxon>
        <taxon>Hyphomicrobiales</taxon>
        <taxon>Vineibacter</taxon>
    </lineage>
</organism>
<evidence type="ECO:0008006" key="5">
    <source>
        <dbReference type="Google" id="ProtNLM"/>
    </source>
</evidence>
<evidence type="ECO:0000313" key="4">
    <source>
        <dbReference type="Proteomes" id="UP000321638"/>
    </source>
</evidence>